<feature type="region of interest" description="Disordered" evidence="1">
    <location>
        <begin position="1"/>
        <end position="23"/>
    </location>
</feature>
<dbReference type="GO" id="GO:0003677">
    <property type="term" value="F:DNA binding"/>
    <property type="evidence" value="ECO:0007669"/>
    <property type="project" value="InterPro"/>
</dbReference>
<gene>
    <name evidence="2" type="ORF">GCM10010274_42140</name>
</gene>
<reference evidence="2" key="1">
    <citation type="journal article" date="2014" name="Int. J. Syst. Evol. Microbiol.">
        <title>Complete genome sequence of Corynebacterium casei LMG S-19264T (=DSM 44701T), isolated from a smear-ripened cheese.</title>
        <authorList>
            <consortium name="US DOE Joint Genome Institute (JGI-PGF)"/>
            <person name="Walter F."/>
            <person name="Albersmeier A."/>
            <person name="Kalinowski J."/>
            <person name="Ruckert C."/>
        </authorList>
    </citation>
    <scope>NUCLEOTIDE SEQUENCE</scope>
    <source>
        <strain evidence="2">JCM 4391</strain>
    </source>
</reference>
<organism evidence="2 3">
    <name type="scientific">Streptomyces lavendofoliae</name>
    <dbReference type="NCBI Taxonomy" id="67314"/>
    <lineage>
        <taxon>Bacteria</taxon>
        <taxon>Bacillati</taxon>
        <taxon>Actinomycetota</taxon>
        <taxon>Actinomycetes</taxon>
        <taxon>Kitasatosporales</taxon>
        <taxon>Streptomycetaceae</taxon>
        <taxon>Streptomyces</taxon>
    </lineage>
</organism>
<dbReference type="AlphaFoldDB" id="A0A918I1U9"/>
<evidence type="ECO:0000256" key="1">
    <source>
        <dbReference type="SAM" id="MobiDB-lite"/>
    </source>
</evidence>
<dbReference type="RefSeq" id="WP_189552455.1">
    <property type="nucleotide sequence ID" value="NZ_BMTP01000011.1"/>
</dbReference>
<evidence type="ECO:0000313" key="3">
    <source>
        <dbReference type="Proteomes" id="UP000636661"/>
    </source>
</evidence>
<dbReference type="InterPro" id="IPR010992">
    <property type="entry name" value="IHF-like_DNA-bd_dom_sf"/>
</dbReference>
<accession>A0A918I1U9</accession>
<sequence>MDKSRLIEATAEKAASEESGRPLRTEDVERVVDALFGTVERPGTIAEALAGGESVVLGSFGGFDHADGSAAFRPGQALTEYLRGESG</sequence>
<keyword evidence="3" id="KW-1185">Reference proteome</keyword>
<dbReference type="Gene3D" id="4.10.520.10">
    <property type="entry name" value="IHF-like DNA-binding proteins"/>
    <property type="match status" value="1"/>
</dbReference>
<dbReference type="EMBL" id="BMTP01000011">
    <property type="protein sequence ID" value="GGU49206.1"/>
    <property type="molecule type" value="Genomic_DNA"/>
</dbReference>
<evidence type="ECO:0008006" key="4">
    <source>
        <dbReference type="Google" id="ProtNLM"/>
    </source>
</evidence>
<dbReference type="Proteomes" id="UP000636661">
    <property type="component" value="Unassembled WGS sequence"/>
</dbReference>
<proteinExistence type="predicted"/>
<evidence type="ECO:0000313" key="2">
    <source>
        <dbReference type="EMBL" id="GGU49206.1"/>
    </source>
</evidence>
<name>A0A918I1U9_9ACTN</name>
<dbReference type="SUPFAM" id="SSF47729">
    <property type="entry name" value="IHF-like DNA-binding proteins"/>
    <property type="match status" value="1"/>
</dbReference>
<reference evidence="2" key="2">
    <citation type="submission" date="2020-09" db="EMBL/GenBank/DDBJ databases">
        <authorList>
            <person name="Sun Q."/>
            <person name="Ohkuma M."/>
        </authorList>
    </citation>
    <scope>NUCLEOTIDE SEQUENCE</scope>
    <source>
        <strain evidence="2">JCM 4391</strain>
    </source>
</reference>
<protein>
    <recommendedName>
        <fullName evidence="4">DNA-binding protein</fullName>
    </recommendedName>
</protein>
<comment type="caution">
    <text evidence="2">The sequence shown here is derived from an EMBL/GenBank/DDBJ whole genome shotgun (WGS) entry which is preliminary data.</text>
</comment>